<feature type="compositionally biased region" description="Low complexity" evidence="1">
    <location>
        <begin position="104"/>
        <end position="149"/>
    </location>
</feature>
<evidence type="ECO:0000313" key="3">
    <source>
        <dbReference type="Proteomes" id="UP000054498"/>
    </source>
</evidence>
<dbReference type="EMBL" id="KK106923">
    <property type="protein sequence ID" value="KIY91233.1"/>
    <property type="molecule type" value="Genomic_DNA"/>
</dbReference>
<dbReference type="PANTHER" id="PTHR46999">
    <property type="entry name" value="ALPHA-GLUCAN WATER DIKINASE 1, CHLOROPLASTIC-RELATED"/>
    <property type="match status" value="1"/>
</dbReference>
<proteinExistence type="predicted"/>
<dbReference type="STRING" id="145388.A0A0D2K526"/>
<protein>
    <submittedName>
        <fullName evidence="2">Uncharacterized protein</fullName>
    </submittedName>
</protein>
<feature type="compositionally biased region" description="Pro residues" evidence="1">
    <location>
        <begin position="91"/>
        <end position="103"/>
    </location>
</feature>
<dbReference type="GeneID" id="25734520"/>
<gene>
    <name evidence="2" type="ORF">MNEG_16731</name>
</gene>
<keyword evidence="3" id="KW-1185">Reference proteome</keyword>
<name>A0A0D2K526_9CHLO</name>
<dbReference type="PANTHER" id="PTHR46999:SF1">
    <property type="entry name" value="ALPHA-GLUCAN WATER DIKINASE 1, CHLOROPLASTIC"/>
    <property type="match status" value="1"/>
</dbReference>
<dbReference type="RefSeq" id="XP_013890253.1">
    <property type="nucleotide sequence ID" value="XM_014034799.1"/>
</dbReference>
<organism evidence="2 3">
    <name type="scientific">Monoraphidium neglectum</name>
    <dbReference type="NCBI Taxonomy" id="145388"/>
    <lineage>
        <taxon>Eukaryota</taxon>
        <taxon>Viridiplantae</taxon>
        <taxon>Chlorophyta</taxon>
        <taxon>core chlorophytes</taxon>
        <taxon>Chlorophyceae</taxon>
        <taxon>CS clade</taxon>
        <taxon>Sphaeropleales</taxon>
        <taxon>Selenastraceae</taxon>
        <taxon>Monoraphidium</taxon>
    </lineage>
</organism>
<evidence type="ECO:0000313" key="2">
    <source>
        <dbReference type="EMBL" id="KIY91233.1"/>
    </source>
</evidence>
<reference evidence="2 3" key="1">
    <citation type="journal article" date="2013" name="BMC Genomics">
        <title>Reconstruction of the lipid metabolism for the microalga Monoraphidium neglectum from its genome sequence reveals characteristics suitable for biofuel production.</title>
        <authorList>
            <person name="Bogen C."/>
            <person name="Al-Dilaimi A."/>
            <person name="Albersmeier A."/>
            <person name="Wichmann J."/>
            <person name="Grundmann M."/>
            <person name="Rupp O."/>
            <person name="Lauersen K.J."/>
            <person name="Blifernez-Klassen O."/>
            <person name="Kalinowski J."/>
            <person name="Goesmann A."/>
            <person name="Mussgnug J.H."/>
            <person name="Kruse O."/>
        </authorList>
    </citation>
    <scope>NUCLEOTIDE SEQUENCE [LARGE SCALE GENOMIC DNA]</scope>
    <source>
        <strain evidence="2 3">SAG 48.87</strain>
    </source>
</reference>
<dbReference type="Proteomes" id="UP000054498">
    <property type="component" value="Unassembled WGS sequence"/>
</dbReference>
<sequence>MGWQTDPPVSWDVGRRCWATAFEHSEAGQSRDLAAGHYHLVMGLPLQGVFGSGGRLVFELRTSKGQWLRSGDTSASFLISLDAAASAAGLPPAPGPPAPPSAPAGPVAPAAPAAPPAAAAVEKQPAPAAAQSPKPAAATERPSAEAAGKAAEREAAAGLEGGPAASAWDAAAEAAAAAADASWDLRSLLLPADLAEGDAALLGGVAGDVVDEIAAAESKAERSLMHRFQIAGDLVRSRVLAPGAGDAGAARALAAVAVWLRLSSLRLLRW</sequence>
<accession>A0A0D2K526</accession>
<dbReference type="AlphaFoldDB" id="A0A0D2K526"/>
<feature type="region of interest" description="Disordered" evidence="1">
    <location>
        <begin position="89"/>
        <end position="162"/>
    </location>
</feature>
<dbReference type="KEGG" id="mng:MNEG_16731"/>
<evidence type="ECO:0000256" key="1">
    <source>
        <dbReference type="SAM" id="MobiDB-lite"/>
    </source>
</evidence>